<name>A0A2K3UUC6_9DEIO</name>
<evidence type="ECO:0000313" key="2">
    <source>
        <dbReference type="Proteomes" id="UP000236379"/>
    </source>
</evidence>
<evidence type="ECO:0000313" key="1">
    <source>
        <dbReference type="EMBL" id="PNY80144.1"/>
    </source>
</evidence>
<proteinExistence type="predicted"/>
<gene>
    <name evidence="1" type="ORF">CVO96_01150</name>
</gene>
<reference evidence="1 2" key="1">
    <citation type="submission" date="2018-01" db="EMBL/GenBank/DDBJ databases">
        <title>Deinococcus koreensis sp. nov., a radiation-resistant bacterium isolated from river water.</title>
        <authorList>
            <person name="Choi A."/>
        </authorList>
    </citation>
    <scope>NUCLEOTIDE SEQUENCE [LARGE SCALE GENOMIC DNA]</scope>
    <source>
        <strain evidence="1 2">SJW1-2</strain>
    </source>
</reference>
<dbReference type="Proteomes" id="UP000236379">
    <property type="component" value="Unassembled WGS sequence"/>
</dbReference>
<protein>
    <submittedName>
        <fullName evidence="1">Uncharacterized protein</fullName>
    </submittedName>
</protein>
<dbReference type="AlphaFoldDB" id="A0A2K3UUC6"/>
<dbReference type="OrthoDB" id="531380at2"/>
<dbReference type="Pfam" id="PF19371">
    <property type="entry name" value="DUF5946"/>
    <property type="match status" value="1"/>
</dbReference>
<dbReference type="RefSeq" id="WP_103309395.1">
    <property type="nucleotide sequence ID" value="NZ_PPPD01000001.1"/>
</dbReference>
<dbReference type="InterPro" id="IPR045990">
    <property type="entry name" value="DUF5946"/>
</dbReference>
<accession>A0A2K3UUC6</accession>
<sequence length="180" mass="19883">MTPTAVPDVGTCEGCGAVLPVQDGPTHRYMASSAACWATFTGLSDPHRPLAGAAFDALIVDAYAAQHPGRPSPQTINSVAIHLMVLCGVLEHSFRPDQALWVRQRPGRPSRLPKHNRFHWLAPPAFTSILTVADVSRGETPARRSDLAEQWIREVWSTWAAAHRPQVENWFGRYVLSERV</sequence>
<dbReference type="EMBL" id="PPPD01000001">
    <property type="protein sequence ID" value="PNY80144.1"/>
    <property type="molecule type" value="Genomic_DNA"/>
</dbReference>
<comment type="caution">
    <text evidence="1">The sequence shown here is derived from an EMBL/GenBank/DDBJ whole genome shotgun (WGS) entry which is preliminary data.</text>
</comment>
<organism evidence="1 2">
    <name type="scientific">Deinococcus koreensis</name>
    <dbReference type="NCBI Taxonomy" id="2054903"/>
    <lineage>
        <taxon>Bacteria</taxon>
        <taxon>Thermotogati</taxon>
        <taxon>Deinococcota</taxon>
        <taxon>Deinococci</taxon>
        <taxon>Deinococcales</taxon>
        <taxon>Deinococcaceae</taxon>
        <taxon>Deinococcus</taxon>
    </lineage>
</organism>
<keyword evidence="2" id="KW-1185">Reference proteome</keyword>